<sequence>MHVISKEPFEDAARRYPNDAVSIKNAYRILRERDFTSPSELRTIYPSLDNFKYRNKWWVIDIGGNNLRIIAYINFTNKRLYVKHIATHAEYDKLTRYYRETKE</sequence>
<gene>
    <name evidence="1" type="ORF">FNI14_23920</name>
</gene>
<dbReference type="InterPro" id="IPR018669">
    <property type="entry name" value="Toxin_HigB"/>
</dbReference>
<evidence type="ECO:0000313" key="1">
    <source>
        <dbReference type="EMBL" id="ECC1608958.1"/>
    </source>
</evidence>
<comment type="caution">
    <text evidence="1">The sequence shown here is derived from an EMBL/GenBank/DDBJ whole genome shotgun (WGS) entry which is preliminary data.</text>
</comment>
<dbReference type="GO" id="GO:0110001">
    <property type="term" value="C:toxin-antitoxin complex"/>
    <property type="evidence" value="ECO:0007669"/>
    <property type="project" value="InterPro"/>
</dbReference>
<proteinExistence type="predicted"/>
<dbReference type="Pfam" id="PF09907">
    <property type="entry name" value="HigB_toxin"/>
    <property type="match status" value="1"/>
</dbReference>
<dbReference type="AlphaFoldDB" id="A0A5Y1WLS9"/>
<reference evidence="1" key="1">
    <citation type="submission" date="2019-07" db="EMBL/GenBank/DDBJ databases">
        <authorList>
            <person name="Ashton P.M."/>
            <person name="Dallman T."/>
            <person name="Nair S."/>
            <person name="De Pinna E."/>
            <person name="Peters T."/>
            <person name="Grant K."/>
        </authorList>
    </citation>
    <scope>NUCLEOTIDE SEQUENCE</scope>
    <source>
        <strain evidence="1">646013</strain>
    </source>
</reference>
<dbReference type="GO" id="GO:0003723">
    <property type="term" value="F:RNA binding"/>
    <property type="evidence" value="ECO:0007669"/>
    <property type="project" value="InterPro"/>
</dbReference>
<protein>
    <submittedName>
        <fullName evidence="1">Cytoplasmic protein</fullName>
    </submittedName>
</protein>
<dbReference type="GO" id="GO:0004519">
    <property type="term" value="F:endonuclease activity"/>
    <property type="evidence" value="ECO:0007669"/>
    <property type="project" value="InterPro"/>
</dbReference>
<accession>A0A5Y1WLS9</accession>
<organism evidence="1">
    <name type="scientific">Salmonella enterica subsp. salamae</name>
    <dbReference type="NCBI Taxonomy" id="59202"/>
    <lineage>
        <taxon>Bacteria</taxon>
        <taxon>Pseudomonadati</taxon>
        <taxon>Pseudomonadota</taxon>
        <taxon>Gammaproteobacteria</taxon>
        <taxon>Enterobacterales</taxon>
        <taxon>Enterobacteriaceae</taxon>
        <taxon>Salmonella</taxon>
    </lineage>
</organism>
<name>A0A5Y1WLS9_SALER</name>
<dbReference type="EMBL" id="AAIAJV010000045">
    <property type="protein sequence ID" value="ECC1608958.1"/>
    <property type="molecule type" value="Genomic_DNA"/>
</dbReference>